<evidence type="ECO:0000313" key="2">
    <source>
        <dbReference type="Proteomes" id="UP000828048"/>
    </source>
</evidence>
<protein>
    <submittedName>
        <fullName evidence="1">Uncharacterized protein</fullName>
    </submittedName>
</protein>
<sequence>MHFFFRESNEPNTEGVDGDKMMDKFNELTEHVRYCLLCFFKFPPEEFIRRTTIIYLWIGQGYILQHLQQKYPSRKEEELLPLEEDVGKKIFDELITNGFIVRCSLEPNSCRMSPSARSSLYKEAEDTGFTSNGTRDLDAESVRGKPIGHSCLINVGEAIISCKPDIFDKMEHIRSLYLGRWRTPAAHHIELADTKVLHGMRKLNKLTFLSLRGISLITELPKFISELNDLKILDLRACHNLEAIPDEISLLKELTHLDMSECYFLEHMPKSLAQLSKLQVLKGFFIGDSMNNKRPCTLFDLSELSMLRKLNIYTSAEKFPTRWDLNALKEFEGLLKLTISWGGCSLTEKTGDTAASASASAFQEEGKETLHLRLQKLDLQGFPMRSLPSWLCPSNLKELRKLYIRGGNLRDLGQLRENQGENWSVEILRLKYLDALEIDWSKLMILFSKLIYLHGKKCFKLNFQGYERNMWSEWKGEESSVWMHKKAIDTRLWLQQKFFRSDVNSINVSSLLGYNQKIAQHNSNFQ</sequence>
<dbReference type="EMBL" id="CM037161">
    <property type="protein sequence ID" value="KAH7854689.1"/>
    <property type="molecule type" value="Genomic_DNA"/>
</dbReference>
<reference evidence="1 2" key="1">
    <citation type="journal article" date="2021" name="Hortic Res">
        <title>High-quality reference genome and annotation aids understanding of berry development for evergreen blueberry (Vaccinium darrowii).</title>
        <authorList>
            <person name="Yu J."/>
            <person name="Hulse-Kemp A.M."/>
            <person name="Babiker E."/>
            <person name="Staton M."/>
        </authorList>
    </citation>
    <scope>NUCLEOTIDE SEQUENCE [LARGE SCALE GENOMIC DNA]</scope>
    <source>
        <strain evidence="2">cv. NJ 8807/NJ 8810</strain>
        <tissue evidence="1">Young leaf</tissue>
    </source>
</reference>
<comment type="caution">
    <text evidence="1">The sequence shown here is derived from an EMBL/GenBank/DDBJ whole genome shotgun (WGS) entry which is preliminary data.</text>
</comment>
<accession>A0ACB7YNH6</accession>
<keyword evidence="2" id="KW-1185">Reference proteome</keyword>
<dbReference type="Proteomes" id="UP000828048">
    <property type="component" value="Chromosome 11"/>
</dbReference>
<evidence type="ECO:0000313" key="1">
    <source>
        <dbReference type="EMBL" id="KAH7854689.1"/>
    </source>
</evidence>
<name>A0ACB7YNH6_9ERIC</name>
<proteinExistence type="predicted"/>
<gene>
    <name evidence="1" type="ORF">Vadar_016813</name>
</gene>
<organism evidence="1 2">
    <name type="scientific">Vaccinium darrowii</name>
    <dbReference type="NCBI Taxonomy" id="229202"/>
    <lineage>
        <taxon>Eukaryota</taxon>
        <taxon>Viridiplantae</taxon>
        <taxon>Streptophyta</taxon>
        <taxon>Embryophyta</taxon>
        <taxon>Tracheophyta</taxon>
        <taxon>Spermatophyta</taxon>
        <taxon>Magnoliopsida</taxon>
        <taxon>eudicotyledons</taxon>
        <taxon>Gunneridae</taxon>
        <taxon>Pentapetalae</taxon>
        <taxon>asterids</taxon>
        <taxon>Ericales</taxon>
        <taxon>Ericaceae</taxon>
        <taxon>Vaccinioideae</taxon>
        <taxon>Vaccinieae</taxon>
        <taxon>Vaccinium</taxon>
    </lineage>
</organism>